<comment type="caution">
    <text evidence="2">The sequence shown here is derived from an EMBL/GenBank/DDBJ whole genome shotgun (WGS) entry which is preliminary data.</text>
</comment>
<organism evidence="2 3">
    <name type="scientific">Datura stramonium</name>
    <name type="common">Jimsonweed</name>
    <name type="synonym">Common thornapple</name>
    <dbReference type="NCBI Taxonomy" id="4076"/>
    <lineage>
        <taxon>Eukaryota</taxon>
        <taxon>Viridiplantae</taxon>
        <taxon>Streptophyta</taxon>
        <taxon>Embryophyta</taxon>
        <taxon>Tracheophyta</taxon>
        <taxon>Spermatophyta</taxon>
        <taxon>Magnoliopsida</taxon>
        <taxon>eudicotyledons</taxon>
        <taxon>Gunneridae</taxon>
        <taxon>Pentapetalae</taxon>
        <taxon>asterids</taxon>
        <taxon>lamiids</taxon>
        <taxon>Solanales</taxon>
        <taxon>Solanaceae</taxon>
        <taxon>Solanoideae</taxon>
        <taxon>Datureae</taxon>
        <taxon>Datura</taxon>
    </lineage>
</organism>
<evidence type="ECO:0000313" key="2">
    <source>
        <dbReference type="EMBL" id="MCD9559387.1"/>
    </source>
</evidence>
<keyword evidence="3" id="KW-1185">Reference proteome</keyword>
<proteinExistence type="predicted"/>
<feature type="compositionally biased region" description="Basic and acidic residues" evidence="1">
    <location>
        <begin position="101"/>
        <end position="114"/>
    </location>
</feature>
<dbReference type="Proteomes" id="UP000823775">
    <property type="component" value="Unassembled WGS sequence"/>
</dbReference>
<accession>A0ABS8UKG7</accession>
<dbReference type="EMBL" id="JACEIK010002144">
    <property type="protein sequence ID" value="MCD9559387.1"/>
    <property type="molecule type" value="Genomic_DNA"/>
</dbReference>
<sequence>MEKKGDPEEFTIPCIIGHYDDLCSLCDNGASIFDTSYLYTSSMGNPHYSWETFFATGRTLMNSENHDIMFQVKDEKITFKARKGHLFPIDVGNISVVETAEDKKGKAGHKFKESPKKKKAKNK</sequence>
<evidence type="ECO:0000313" key="3">
    <source>
        <dbReference type="Proteomes" id="UP000823775"/>
    </source>
</evidence>
<name>A0ABS8UKG7_DATST</name>
<feature type="region of interest" description="Disordered" evidence="1">
    <location>
        <begin position="101"/>
        <end position="123"/>
    </location>
</feature>
<protein>
    <submittedName>
        <fullName evidence="2">Uncharacterized protein</fullName>
    </submittedName>
</protein>
<gene>
    <name evidence="2" type="ORF">HAX54_017312</name>
</gene>
<reference evidence="2 3" key="1">
    <citation type="journal article" date="2021" name="BMC Genomics">
        <title>Datura genome reveals duplications of psychoactive alkaloid biosynthetic genes and high mutation rate following tissue culture.</title>
        <authorList>
            <person name="Rajewski A."/>
            <person name="Carter-House D."/>
            <person name="Stajich J."/>
            <person name="Litt A."/>
        </authorList>
    </citation>
    <scope>NUCLEOTIDE SEQUENCE [LARGE SCALE GENOMIC DNA]</scope>
    <source>
        <strain evidence="2">AR-01</strain>
    </source>
</reference>
<evidence type="ECO:0000256" key="1">
    <source>
        <dbReference type="SAM" id="MobiDB-lite"/>
    </source>
</evidence>